<feature type="transmembrane region" description="Helical" evidence="12">
    <location>
        <begin position="125"/>
        <end position="147"/>
    </location>
</feature>
<feature type="transmembrane region" description="Helical" evidence="12">
    <location>
        <begin position="289"/>
        <end position="310"/>
    </location>
</feature>
<feature type="signal peptide" evidence="13">
    <location>
        <begin position="1"/>
        <end position="21"/>
    </location>
</feature>
<feature type="binding site" evidence="11">
    <location>
        <position position="424"/>
    </location>
    <ligand>
        <name>K(+)</name>
        <dbReference type="ChEBI" id="CHEBI:29103"/>
    </ligand>
</feature>
<comment type="function">
    <text evidence="10">Low-affinity potassium transport system. Interacts with Trk system potassium uptake protein TrkA.</text>
</comment>
<evidence type="ECO:0000256" key="4">
    <source>
        <dbReference type="ARBA" id="ARBA00022538"/>
    </source>
</evidence>
<evidence type="ECO:0000256" key="5">
    <source>
        <dbReference type="ARBA" id="ARBA00022692"/>
    </source>
</evidence>
<dbReference type="OrthoDB" id="9810952at2"/>
<sequence>MHILSSIMVMMAVVMCVPAAADAVTHKLEWEWFLATGFATGTVGVTGMLATRTAEPIRLSLREGFLLTCLGWLVVAFVGALPFLALGISLTDAVFESLSALTTTGSTVLTGLDNLPPGTLLWRALLQWVGGIGILAVAILLLPLLRVGGMQVFRIESSDTSDLRLPNFAKTITGLMSLYVLLTVLCALLYEALGMTIFDAITHAMTTVSSGGFSTHDASFGYFENPALHWVAIVFMIVGALPFLLMLRAVYGSPRDLTRDQQVRGFLGFLAVTSVVMAFGLMHESGLPFFEALTLTTFNITSIVTTTGYASADYTTWGFGFIGVFLVLMFVGGCSGSTAGGVKIYRFQLLVVVVRAHIRQLVSPNRLIPLRYNGRALAPDVPVSVLAFLAVFVATIASITAILMMLGLDLVTAYSATVTAISNVGPGLGPVVGPAGNFQPLPDEAKWLLAFAMLAGRLEVLALLVVLDPDFWRN</sequence>
<dbReference type="AlphaFoldDB" id="A0A5M6ID78"/>
<keyword evidence="4 10" id="KW-0633">Potassium transport</keyword>
<name>A0A5M6ID78_9PROT</name>
<evidence type="ECO:0000256" key="12">
    <source>
        <dbReference type="SAM" id="Phobius"/>
    </source>
</evidence>
<feature type="binding site" evidence="11">
    <location>
        <position position="211"/>
    </location>
    <ligand>
        <name>K(+)</name>
        <dbReference type="ChEBI" id="CHEBI:29103"/>
    </ligand>
</feature>
<feature type="transmembrane region" description="Helical" evidence="12">
    <location>
        <begin position="383"/>
        <end position="406"/>
    </location>
</feature>
<dbReference type="PANTHER" id="PTHR32024:SF3">
    <property type="entry name" value="TRK SYSTEM POTASSIUM UPTAKE PROTEIN"/>
    <property type="match status" value="1"/>
</dbReference>
<feature type="transmembrane region" description="Helical" evidence="12">
    <location>
        <begin position="64"/>
        <end position="88"/>
    </location>
</feature>
<keyword evidence="9 10" id="KW-0472">Membrane</keyword>
<keyword evidence="3 10" id="KW-1003">Cell membrane</keyword>
<gene>
    <name evidence="14" type="ORF">F1188_10170</name>
</gene>
<accession>A0A5M6ID78</accession>
<dbReference type="GO" id="GO:0005886">
    <property type="term" value="C:plasma membrane"/>
    <property type="evidence" value="ECO:0007669"/>
    <property type="project" value="UniProtKB-SubCell"/>
</dbReference>
<dbReference type="PANTHER" id="PTHR32024">
    <property type="entry name" value="TRK SYSTEM POTASSIUM UPTAKE PROTEIN TRKG-RELATED"/>
    <property type="match status" value="1"/>
</dbReference>
<keyword evidence="10" id="KW-0997">Cell inner membrane</keyword>
<evidence type="ECO:0000256" key="10">
    <source>
        <dbReference type="PIRNR" id="PIRNR006247"/>
    </source>
</evidence>
<feature type="chain" id="PRO_5024416980" description="Trk system potassium uptake protein" evidence="13">
    <location>
        <begin position="22"/>
        <end position="474"/>
    </location>
</feature>
<keyword evidence="13" id="KW-0732">Signal</keyword>
<keyword evidence="11" id="KW-0479">Metal-binding</keyword>
<comment type="subcellular location">
    <subcellularLocation>
        <location evidence="10">Cell inner membrane</location>
        <topology evidence="10">Multi-pass membrane protein</topology>
    </subcellularLocation>
    <subcellularLocation>
        <location evidence="1">Cell membrane</location>
        <topology evidence="1">Multi-pass membrane protein</topology>
    </subcellularLocation>
</comment>
<feature type="transmembrane region" description="Helical" evidence="12">
    <location>
        <begin position="447"/>
        <end position="467"/>
    </location>
</feature>
<reference evidence="14 15" key="1">
    <citation type="submission" date="2019-09" db="EMBL/GenBank/DDBJ databases">
        <title>Genome sequence of Roseospira marina, one of the more divergent members of the non-sulfur purple photosynthetic bacterial family, the Rhodospirillaceae.</title>
        <authorList>
            <person name="Meyer T."/>
            <person name="Kyndt J."/>
        </authorList>
    </citation>
    <scope>NUCLEOTIDE SEQUENCE [LARGE SCALE GENOMIC DNA]</scope>
    <source>
        <strain evidence="14 15">DSM 15113</strain>
    </source>
</reference>
<evidence type="ECO:0000256" key="8">
    <source>
        <dbReference type="ARBA" id="ARBA00023065"/>
    </source>
</evidence>
<feature type="binding site" evidence="11">
    <location>
        <position position="103"/>
    </location>
    <ligand>
        <name>K(+)</name>
        <dbReference type="ChEBI" id="CHEBI:29103"/>
    </ligand>
</feature>
<feature type="transmembrane region" description="Helical" evidence="12">
    <location>
        <begin position="168"/>
        <end position="190"/>
    </location>
</feature>
<organism evidence="14 15">
    <name type="scientific">Roseospira marina</name>
    <dbReference type="NCBI Taxonomy" id="140057"/>
    <lineage>
        <taxon>Bacteria</taxon>
        <taxon>Pseudomonadati</taxon>
        <taxon>Pseudomonadota</taxon>
        <taxon>Alphaproteobacteria</taxon>
        <taxon>Rhodospirillales</taxon>
        <taxon>Rhodospirillaceae</taxon>
        <taxon>Roseospira</taxon>
    </lineage>
</organism>
<dbReference type="GO" id="GO:0015379">
    <property type="term" value="F:potassium:chloride symporter activity"/>
    <property type="evidence" value="ECO:0007669"/>
    <property type="project" value="InterPro"/>
</dbReference>
<feature type="binding site" evidence="11">
    <location>
        <position position="423"/>
    </location>
    <ligand>
        <name>K(+)</name>
        <dbReference type="ChEBI" id="CHEBI:29103"/>
    </ligand>
</feature>
<evidence type="ECO:0000256" key="6">
    <source>
        <dbReference type="ARBA" id="ARBA00022958"/>
    </source>
</evidence>
<keyword evidence="15" id="KW-1185">Reference proteome</keyword>
<feature type="transmembrane region" description="Helical" evidence="12">
    <location>
        <begin position="227"/>
        <end position="251"/>
    </location>
</feature>
<evidence type="ECO:0000313" key="15">
    <source>
        <dbReference type="Proteomes" id="UP000324065"/>
    </source>
</evidence>
<evidence type="ECO:0000256" key="9">
    <source>
        <dbReference type="ARBA" id="ARBA00023136"/>
    </source>
</evidence>
<evidence type="ECO:0000256" key="7">
    <source>
        <dbReference type="ARBA" id="ARBA00022989"/>
    </source>
</evidence>
<comment type="similarity">
    <text evidence="10">Belongs to the TrkH potassium transport family.</text>
</comment>
<dbReference type="GO" id="GO:0046872">
    <property type="term" value="F:metal ion binding"/>
    <property type="evidence" value="ECO:0007669"/>
    <property type="project" value="UniProtKB-KW"/>
</dbReference>
<dbReference type="Pfam" id="PF02386">
    <property type="entry name" value="TrkH"/>
    <property type="match status" value="1"/>
</dbReference>
<evidence type="ECO:0000313" key="14">
    <source>
        <dbReference type="EMBL" id="KAA5605695.1"/>
    </source>
</evidence>
<evidence type="ECO:0000256" key="2">
    <source>
        <dbReference type="ARBA" id="ARBA00022448"/>
    </source>
</evidence>
<feature type="transmembrane region" description="Helical" evidence="12">
    <location>
        <begin position="33"/>
        <end position="52"/>
    </location>
</feature>
<keyword evidence="7 12" id="KW-1133">Transmembrane helix</keyword>
<dbReference type="PIRSF" id="PIRSF006247">
    <property type="entry name" value="TrkH"/>
    <property type="match status" value="1"/>
</dbReference>
<dbReference type="InterPro" id="IPR003445">
    <property type="entry name" value="Cat_transpt"/>
</dbReference>
<keyword evidence="5 12" id="KW-0812">Transmembrane</keyword>
<evidence type="ECO:0000256" key="3">
    <source>
        <dbReference type="ARBA" id="ARBA00022475"/>
    </source>
</evidence>
<evidence type="ECO:0000256" key="11">
    <source>
        <dbReference type="PIRSR" id="PIRSR006247-1"/>
    </source>
</evidence>
<comment type="caution">
    <text evidence="14">The sequence shown here is derived from an EMBL/GenBank/DDBJ whole genome shotgun (WGS) entry which is preliminary data.</text>
</comment>
<protein>
    <recommendedName>
        <fullName evidence="10">Trk system potassium uptake protein</fullName>
    </recommendedName>
</protein>
<feature type="transmembrane region" description="Helical" evidence="12">
    <location>
        <begin position="317"/>
        <end position="338"/>
    </location>
</feature>
<keyword evidence="2 10" id="KW-0813">Transport</keyword>
<feature type="binding site" evidence="11">
    <location>
        <position position="104"/>
    </location>
    <ligand>
        <name>K(+)</name>
        <dbReference type="ChEBI" id="CHEBI:29103"/>
    </ligand>
</feature>
<dbReference type="Proteomes" id="UP000324065">
    <property type="component" value="Unassembled WGS sequence"/>
</dbReference>
<feature type="binding site" evidence="11">
    <location>
        <position position="306"/>
    </location>
    <ligand>
        <name>K(+)</name>
        <dbReference type="ChEBI" id="CHEBI:29103"/>
    </ligand>
</feature>
<evidence type="ECO:0000256" key="13">
    <source>
        <dbReference type="SAM" id="SignalP"/>
    </source>
</evidence>
<feature type="binding site" evidence="11">
    <location>
        <position position="307"/>
    </location>
    <ligand>
        <name>K(+)</name>
        <dbReference type="ChEBI" id="CHEBI:29103"/>
    </ligand>
</feature>
<dbReference type="InterPro" id="IPR004772">
    <property type="entry name" value="TrkH"/>
</dbReference>
<evidence type="ECO:0000256" key="1">
    <source>
        <dbReference type="ARBA" id="ARBA00004651"/>
    </source>
</evidence>
<proteinExistence type="inferred from homology"/>
<keyword evidence="6 10" id="KW-0630">Potassium</keyword>
<feature type="transmembrane region" description="Helical" evidence="12">
    <location>
        <begin position="263"/>
        <end position="283"/>
    </location>
</feature>
<keyword evidence="8 10" id="KW-0406">Ion transport</keyword>
<dbReference type="EMBL" id="VWPJ01000008">
    <property type="protein sequence ID" value="KAA5605695.1"/>
    <property type="molecule type" value="Genomic_DNA"/>
</dbReference>